<dbReference type="EMBL" id="JANEYG010000358">
    <property type="protein sequence ID" value="KAJ8910075.1"/>
    <property type="molecule type" value="Genomic_DNA"/>
</dbReference>
<gene>
    <name evidence="1" type="ORF">NQ315_012852</name>
</gene>
<reference evidence="1 2" key="1">
    <citation type="journal article" date="2023" name="Insect Mol. Biol.">
        <title>Genome sequencing provides insights into the evolution of gene families encoding plant cell wall-degrading enzymes in longhorned beetles.</title>
        <authorList>
            <person name="Shin N.R."/>
            <person name="Okamura Y."/>
            <person name="Kirsch R."/>
            <person name="Pauchet Y."/>
        </authorList>
    </citation>
    <scope>NUCLEOTIDE SEQUENCE [LARGE SCALE GENOMIC DNA]</scope>
    <source>
        <strain evidence="1">EAD_L_NR</strain>
    </source>
</reference>
<dbReference type="PANTHER" id="PTHR13475">
    <property type="entry name" value="NEUGRIN"/>
    <property type="match status" value="1"/>
</dbReference>
<protein>
    <recommendedName>
        <fullName evidence="3">Neugrin</fullName>
    </recommendedName>
</protein>
<evidence type="ECO:0000313" key="2">
    <source>
        <dbReference type="Proteomes" id="UP001159042"/>
    </source>
</evidence>
<dbReference type="InterPro" id="IPR010487">
    <property type="entry name" value="NGRN/Rrg9"/>
</dbReference>
<dbReference type="Pfam" id="PF06413">
    <property type="entry name" value="Neugrin"/>
    <property type="match status" value="1"/>
</dbReference>
<organism evidence="1 2">
    <name type="scientific">Exocentrus adspersus</name>
    <dbReference type="NCBI Taxonomy" id="1586481"/>
    <lineage>
        <taxon>Eukaryota</taxon>
        <taxon>Metazoa</taxon>
        <taxon>Ecdysozoa</taxon>
        <taxon>Arthropoda</taxon>
        <taxon>Hexapoda</taxon>
        <taxon>Insecta</taxon>
        <taxon>Pterygota</taxon>
        <taxon>Neoptera</taxon>
        <taxon>Endopterygota</taxon>
        <taxon>Coleoptera</taxon>
        <taxon>Polyphaga</taxon>
        <taxon>Cucujiformia</taxon>
        <taxon>Chrysomeloidea</taxon>
        <taxon>Cerambycidae</taxon>
        <taxon>Lamiinae</taxon>
        <taxon>Acanthocinini</taxon>
        <taxon>Exocentrus</taxon>
    </lineage>
</organism>
<name>A0AAV8V797_9CUCU</name>
<dbReference type="PANTHER" id="PTHR13475:SF3">
    <property type="entry name" value="NEUGRIN"/>
    <property type="match status" value="1"/>
</dbReference>
<keyword evidence="2" id="KW-1185">Reference proteome</keyword>
<evidence type="ECO:0008006" key="3">
    <source>
        <dbReference type="Google" id="ProtNLM"/>
    </source>
</evidence>
<comment type="caution">
    <text evidence="1">The sequence shown here is derived from an EMBL/GenBank/DDBJ whole genome shotgun (WGS) entry which is preliminary data.</text>
</comment>
<sequence>MLVTIRGLTEVFLEGTCLRKLIQESNYAKKVFKFTEEVEETDFDNLEADFMHVHKTHKQHVRETEAAVEREKLYMIRQKYFKEKHVNFLTFNEKEQIRYLYNTNCEEWTVEKLAESFPALPQDIKKILRAKWTMKTSRIINHDMCVQKNWIRFKNGEISGLPQELIDHLNKFTNRDLHLKSYQVHPVKDDVVASTKLESAQFLEIISSYRELKTSNRMHELTKQVNTEASNNMCSDLEVDQNKINNDPITLHQLQKTIESNLHSGKGLSEDDKLLVKTANPQVDINETNQIHLEDIIDDKYETNESVLLENRYCYNHLIYPQKIVIPKNLRKIGYIYKLNDCYYDHEGYFLYRVPGIY</sequence>
<dbReference type="GO" id="GO:0005634">
    <property type="term" value="C:nucleus"/>
    <property type="evidence" value="ECO:0007669"/>
    <property type="project" value="TreeGrafter"/>
</dbReference>
<accession>A0AAV8V797</accession>
<proteinExistence type="predicted"/>
<dbReference type="Proteomes" id="UP001159042">
    <property type="component" value="Unassembled WGS sequence"/>
</dbReference>
<evidence type="ECO:0000313" key="1">
    <source>
        <dbReference type="EMBL" id="KAJ8910075.1"/>
    </source>
</evidence>
<dbReference type="AlphaFoldDB" id="A0AAV8V797"/>